<dbReference type="SUPFAM" id="SSF52922">
    <property type="entry name" value="TK C-terminal domain-like"/>
    <property type="match status" value="1"/>
</dbReference>
<comment type="catalytic activity">
    <reaction evidence="4">
        <text>a 2-oxocarboxylate + 2 oxidized [2Fe-2S]-[ferredoxin] + CoA = an acyl-CoA + 2 reduced [2Fe-2S]-[ferredoxin] + CO2 + H(+)</text>
        <dbReference type="Rhea" id="RHEA:42316"/>
        <dbReference type="Rhea" id="RHEA-COMP:10000"/>
        <dbReference type="Rhea" id="RHEA-COMP:10001"/>
        <dbReference type="ChEBI" id="CHEBI:15378"/>
        <dbReference type="ChEBI" id="CHEBI:16526"/>
        <dbReference type="ChEBI" id="CHEBI:33737"/>
        <dbReference type="ChEBI" id="CHEBI:33738"/>
        <dbReference type="ChEBI" id="CHEBI:35179"/>
        <dbReference type="ChEBI" id="CHEBI:57287"/>
        <dbReference type="ChEBI" id="CHEBI:58342"/>
        <dbReference type="EC" id="1.2.7.11"/>
    </reaction>
</comment>
<dbReference type="Gene3D" id="3.40.50.920">
    <property type="match status" value="1"/>
</dbReference>
<evidence type="ECO:0000256" key="2">
    <source>
        <dbReference type="ARBA" id="ARBA00012691"/>
    </source>
</evidence>
<dbReference type="PANTHER" id="PTHR43088:SF1">
    <property type="entry name" value="SUBUNIT OF PYRUVATE:FLAVODOXIN OXIDOREDUCTASE"/>
    <property type="match status" value="1"/>
</dbReference>
<keyword evidence="3" id="KW-0560">Oxidoreductase</keyword>
<evidence type="ECO:0000313" key="8">
    <source>
        <dbReference type="Proteomes" id="UP000278149"/>
    </source>
</evidence>
<dbReference type="CDD" id="cd07034">
    <property type="entry name" value="TPP_PYR_PFOR_IOR-alpha_like"/>
    <property type="match status" value="1"/>
</dbReference>
<gene>
    <name evidence="7" type="ORF">D9Q81_03365</name>
</gene>
<evidence type="ECO:0000256" key="4">
    <source>
        <dbReference type="ARBA" id="ARBA00048893"/>
    </source>
</evidence>
<proteinExistence type="predicted"/>
<evidence type="ECO:0000256" key="3">
    <source>
        <dbReference type="ARBA" id="ARBA00023002"/>
    </source>
</evidence>
<dbReference type="SUPFAM" id="SSF52518">
    <property type="entry name" value="Thiamin diphosphate-binding fold (THDP-binding)"/>
    <property type="match status" value="1"/>
</dbReference>
<dbReference type="InterPro" id="IPR009014">
    <property type="entry name" value="Transketo_C/PFOR_II"/>
</dbReference>
<organism evidence="7 8">
    <name type="scientific">Candidatus Korarchaeum cryptofilum</name>
    <dbReference type="NCBI Taxonomy" id="498846"/>
    <lineage>
        <taxon>Archaea</taxon>
        <taxon>Thermoproteota</taxon>
        <taxon>Candidatus Korarchaeia</taxon>
        <taxon>Candidatus Korarchaeales</taxon>
        <taxon>Candidatus Korarchaeaceae</taxon>
        <taxon>Candidatus Korarchaeum</taxon>
    </lineage>
</organism>
<dbReference type="EC" id="1.2.7.11" evidence="2"/>
<comment type="subunit">
    <text evidence="1">Heterodimer composed of an alpha and a beta subunit.</text>
</comment>
<evidence type="ECO:0000313" key="7">
    <source>
        <dbReference type="EMBL" id="RSN69737.1"/>
    </source>
</evidence>
<dbReference type="Proteomes" id="UP000278149">
    <property type="component" value="Unassembled WGS sequence"/>
</dbReference>
<dbReference type="EMBL" id="RCOR01000018">
    <property type="protein sequence ID" value="RSN69737.1"/>
    <property type="molecule type" value="Genomic_DNA"/>
</dbReference>
<reference evidence="7 8" key="1">
    <citation type="submission" date="2018-10" db="EMBL/GenBank/DDBJ databases">
        <title>Co-occurring genomic capacity for anaerobic methane metabolism and dissimilatory sulfite reduction discovered in the Korarchaeota.</title>
        <authorList>
            <person name="Mckay L.J."/>
            <person name="Dlakic M."/>
            <person name="Fields M.W."/>
            <person name="Delmont T.O."/>
            <person name="Eren A.M."/>
            <person name="Jay Z.J."/>
            <person name="Klingelsmith K.B."/>
            <person name="Rusch D.B."/>
            <person name="Inskeep W.P."/>
        </authorList>
    </citation>
    <scope>NUCLEOTIDE SEQUENCE [LARGE SCALE GENOMIC DNA]</scope>
    <source>
        <strain evidence="7 8">WS</strain>
    </source>
</reference>
<evidence type="ECO:0000259" key="5">
    <source>
        <dbReference type="Pfam" id="PF01855"/>
    </source>
</evidence>
<dbReference type="Pfam" id="PF01855">
    <property type="entry name" value="POR_N"/>
    <property type="match status" value="1"/>
</dbReference>
<name>A0A3R9QST9_9CREN</name>
<evidence type="ECO:0000256" key="1">
    <source>
        <dbReference type="ARBA" id="ARBA00011631"/>
    </source>
</evidence>
<dbReference type="PANTHER" id="PTHR43088">
    <property type="entry name" value="SUBUNIT OF PYRUVATE:FLAVODOXIN OXIDOREDUCTASE-RELATED"/>
    <property type="match status" value="1"/>
</dbReference>
<dbReference type="InterPro" id="IPR052368">
    <property type="entry name" value="2-oxoacid_oxidoreductase"/>
</dbReference>
<evidence type="ECO:0000259" key="6">
    <source>
        <dbReference type="Pfam" id="PF17147"/>
    </source>
</evidence>
<comment type="caution">
    <text evidence="7">The sequence shown here is derived from an EMBL/GenBank/DDBJ whole genome shotgun (WGS) entry which is preliminary data.</text>
</comment>
<feature type="domain" description="Pyruvate:ferredoxin oxidoreductase core" evidence="6">
    <location>
        <begin position="270"/>
        <end position="364"/>
    </location>
</feature>
<sequence>MTGYDALVEGAITAGCRFFAGYPITPSTEIAERMSNRLPKVGGIFIQMEDELASIIAIIGASWGGLKAMTATSGPGFSLMQEGLGFAIITETPIVLVDVMRGGPSTGLVTLPSQGDVMQARWGSHGDYAIIALAPWSSQEMFDLAIKAFNLAEIYRNPVIILSDEVVAHIREPIKIPPPDEIEVVERRKPSVPPTEFIPYLPEPGEWVSPMPAFGEGYNLLVESVMHDEFGHRIGMGQPIAERKIKRIYYKIEKNVEKIAMYEEKGLEDADVAIVTYGSSARTSLKAMKDARNLGIKVGMLRLITLWPFYDKLIEELSSKVKSIVVPEMNMGKIVREVERASKGQCKILSVPKVGGVLHNPDEILSAVKLAAR</sequence>
<dbReference type="InterPro" id="IPR033412">
    <property type="entry name" value="PFOR_II"/>
</dbReference>
<dbReference type="Gene3D" id="3.40.50.970">
    <property type="match status" value="1"/>
</dbReference>
<dbReference type="FunFam" id="3.40.50.970:FF:000022">
    <property type="entry name" value="2-oxoglutarate ferredoxin oxidoreductase alpha subunit"/>
    <property type="match status" value="1"/>
</dbReference>
<dbReference type="GO" id="GO:0018491">
    <property type="term" value="F:2-oxobutyrate synthase activity"/>
    <property type="evidence" value="ECO:0007669"/>
    <property type="project" value="UniProtKB-ARBA"/>
</dbReference>
<dbReference type="InterPro" id="IPR029061">
    <property type="entry name" value="THDP-binding"/>
</dbReference>
<protein>
    <recommendedName>
        <fullName evidence="2">2-oxoacid oxidoreductase (ferredoxin)</fullName>
        <ecNumber evidence="2">1.2.7.11</ecNumber>
    </recommendedName>
</protein>
<dbReference type="GO" id="GO:0019164">
    <property type="term" value="F:pyruvate synthase activity"/>
    <property type="evidence" value="ECO:0007669"/>
    <property type="project" value="UniProtKB-ARBA"/>
</dbReference>
<accession>A0A3R9QST9</accession>
<feature type="domain" description="Pyruvate flavodoxin/ferredoxin oxidoreductase pyrimidine binding" evidence="5">
    <location>
        <begin position="9"/>
        <end position="233"/>
    </location>
</feature>
<dbReference type="NCBIfam" id="NF006412">
    <property type="entry name" value="PRK08659.1"/>
    <property type="match status" value="1"/>
</dbReference>
<dbReference type="Pfam" id="PF17147">
    <property type="entry name" value="PFOR_II"/>
    <property type="match status" value="1"/>
</dbReference>
<dbReference type="InterPro" id="IPR002880">
    <property type="entry name" value="Pyrv_Fd/Flavodoxin_OxRdtase_N"/>
</dbReference>
<dbReference type="AlphaFoldDB" id="A0A3R9QST9"/>